<evidence type="ECO:0000313" key="3">
    <source>
        <dbReference type="Proteomes" id="UP000295122"/>
    </source>
</evidence>
<dbReference type="InterPro" id="IPR041649">
    <property type="entry name" value="NepR"/>
</dbReference>
<dbReference type="RefSeq" id="WP_133768869.1">
    <property type="nucleotide sequence ID" value="NZ_SNZR01000011.1"/>
</dbReference>
<gene>
    <name evidence="2" type="ORF">EV668_1183</name>
</gene>
<comment type="caution">
    <text evidence="2">The sequence shown here is derived from an EMBL/GenBank/DDBJ whole genome shotgun (WGS) entry which is preliminary data.</text>
</comment>
<dbReference type="AlphaFoldDB" id="A0A4R7C5S4"/>
<evidence type="ECO:0000313" key="2">
    <source>
        <dbReference type="EMBL" id="TDR93914.1"/>
    </source>
</evidence>
<accession>A0A4R7C5S4</accession>
<organism evidence="2 3">
    <name type="scientific">Enterovirga rhinocerotis</name>
    <dbReference type="NCBI Taxonomy" id="1339210"/>
    <lineage>
        <taxon>Bacteria</taxon>
        <taxon>Pseudomonadati</taxon>
        <taxon>Pseudomonadota</taxon>
        <taxon>Alphaproteobacteria</taxon>
        <taxon>Hyphomicrobiales</taxon>
        <taxon>Methylobacteriaceae</taxon>
        <taxon>Enterovirga</taxon>
    </lineage>
</organism>
<proteinExistence type="predicted"/>
<reference evidence="2 3" key="1">
    <citation type="submission" date="2019-03" db="EMBL/GenBank/DDBJ databases">
        <title>Genomic Encyclopedia of Type Strains, Phase IV (KMG-IV): sequencing the most valuable type-strain genomes for metagenomic binning, comparative biology and taxonomic classification.</title>
        <authorList>
            <person name="Goeker M."/>
        </authorList>
    </citation>
    <scope>NUCLEOTIDE SEQUENCE [LARGE SCALE GENOMIC DNA]</scope>
    <source>
        <strain evidence="2 3">DSM 25903</strain>
    </source>
</reference>
<keyword evidence="3" id="KW-1185">Reference proteome</keyword>
<sequence>MPTAFRAVRYGQFGVGMVSSAKRGANPNAAVNGAVQRLGKGPSLDRVIQAQIGDKLRAMYGELSEQPVPDRLTQILARLGQPSSGDEA</sequence>
<dbReference type="OrthoDB" id="8454456at2"/>
<feature type="domain" description="Anti-sigma factor NepR" evidence="1">
    <location>
        <begin position="49"/>
        <end position="81"/>
    </location>
</feature>
<dbReference type="Proteomes" id="UP000295122">
    <property type="component" value="Unassembled WGS sequence"/>
</dbReference>
<name>A0A4R7C5S4_9HYPH</name>
<protein>
    <recommendedName>
        <fullName evidence="1">Anti-sigma factor NepR domain-containing protein</fullName>
    </recommendedName>
</protein>
<evidence type="ECO:0000259" key="1">
    <source>
        <dbReference type="Pfam" id="PF18557"/>
    </source>
</evidence>
<dbReference type="Pfam" id="PF18557">
    <property type="entry name" value="NepR"/>
    <property type="match status" value="1"/>
</dbReference>
<dbReference type="EMBL" id="SNZR01000011">
    <property type="protein sequence ID" value="TDR93914.1"/>
    <property type="molecule type" value="Genomic_DNA"/>
</dbReference>